<feature type="coiled-coil region" evidence="1">
    <location>
        <begin position="98"/>
        <end position="132"/>
    </location>
</feature>
<evidence type="ECO:0000256" key="1">
    <source>
        <dbReference type="SAM" id="Coils"/>
    </source>
</evidence>
<organism evidence="3 4">
    <name type="scientific">Trema orientale</name>
    <name type="common">Charcoal tree</name>
    <name type="synonym">Celtis orientalis</name>
    <dbReference type="NCBI Taxonomy" id="63057"/>
    <lineage>
        <taxon>Eukaryota</taxon>
        <taxon>Viridiplantae</taxon>
        <taxon>Streptophyta</taxon>
        <taxon>Embryophyta</taxon>
        <taxon>Tracheophyta</taxon>
        <taxon>Spermatophyta</taxon>
        <taxon>Magnoliopsida</taxon>
        <taxon>eudicotyledons</taxon>
        <taxon>Gunneridae</taxon>
        <taxon>Pentapetalae</taxon>
        <taxon>rosids</taxon>
        <taxon>fabids</taxon>
        <taxon>Rosales</taxon>
        <taxon>Cannabaceae</taxon>
        <taxon>Trema</taxon>
    </lineage>
</organism>
<evidence type="ECO:0008006" key="5">
    <source>
        <dbReference type="Google" id="ProtNLM"/>
    </source>
</evidence>
<evidence type="ECO:0000313" key="4">
    <source>
        <dbReference type="Proteomes" id="UP000237000"/>
    </source>
</evidence>
<name>A0A2P5FAE1_TREOI</name>
<dbReference type="PANTHER" id="PTHR35761">
    <property type="entry name" value="ATR INTERACTING PROTEIN"/>
    <property type="match status" value="1"/>
</dbReference>
<evidence type="ECO:0000256" key="2">
    <source>
        <dbReference type="SAM" id="MobiDB-lite"/>
    </source>
</evidence>
<dbReference type="OrthoDB" id="645074at2759"/>
<feature type="region of interest" description="Disordered" evidence="2">
    <location>
        <begin position="20"/>
        <end position="87"/>
    </location>
</feature>
<keyword evidence="1" id="KW-0175">Coiled coil</keyword>
<evidence type="ECO:0000313" key="3">
    <source>
        <dbReference type="EMBL" id="PON94745.1"/>
    </source>
</evidence>
<gene>
    <name evidence="3" type="ORF">TorRG33x02_095280</name>
</gene>
<dbReference type="InParanoid" id="A0A2P5FAE1"/>
<dbReference type="GO" id="GO:0006974">
    <property type="term" value="P:DNA damage response"/>
    <property type="evidence" value="ECO:0007669"/>
    <property type="project" value="InterPro"/>
</dbReference>
<dbReference type="PANTHER" id="PTHR35761:SF1">
    <property type="entry name" value="PROTEIN SENSITIVE TO UV 2"/>
    <property type="match status" value="1"/>
</dbReference>
<sequence>MSEEGFEEWDAEFLDQLIQSFFPPQQCREPPPPPPPPPPLRNPTSYSPPRQLSQRTSVLDSFPRSSNGAASTAAKCATSSLSSAPTLRRSELDKEFEIERLKRELGRVSKQLSDLEQECSELRKKRDKQDGQPINVSSKYEEKDATLFCSKSTNSDRERGALGVDDPGVSPRFRNVISSSKRDVSQIEIVTSSCKAAGVQTDDSGVFAQVFSNDLLASRDLSKKLLAIWGLPNNQMLGRNLVSNLLVACQTDLHVLFGYMGMNLSGKSRIDSPVYESSNADLQCHMNSQPLEAAKVSHLYSVLTKINNGMAHLEALLEPLLDLCMLENIVIVDRSLRILHVCLKHLLSFERKFGESARLFLHVHVLINFDLIFQCNLLRDNVIVDGLCFGNNIFNLGRSGTAEKTDIMSVIRDETSYFYAGNVPLGTKLSRAKTIFEKGELSRGPGISVSRVDWISLFNLMLQIAMRNTEESARLEAVSIMNVILIRCNSYTERERFGNTQVFESILQLLRKEAGLHVQKHSLRLLYLLLNCPKLLVTFCIDCTVGKDCGSMNDTSEDMSAFSRSTYTLQGLADCVACSGNGPGELKLRRNAIVLLAFLASSGKSGFDILITHKLSKDTNFLMLILQLLVSEIDVEASTSPESSDIFRERTLLMREALILLNRLVSNPICSTTALQLLTKNRDMASLTIDIANRLSRKDQTSSQFAGLARIMRESEIVDLARVFKKRVFSYMGDHIA</sequence>
<dbReference type="AlphaFoldDB" id="A0A2P5FAE1"/>
<dbReference type="EMBL" id="JXTC01000049">
    <property type="protein sequence ID" value="PON94745.1"/>
    <property type="molecule type" value="Genomic_DNA"/>
</dbReference>
<dbReference type="STRING" id="63057.A0A2P5FAE1"/>
<dbReference type="InterPro" id="IPR044952">
    <property type="entry name" value="SUV2"/>
</dbReference>
<feature type="compositionally biased region" description="Pro residues" evidence="2">
    <location>
        <begin position="29"/>
        <end position="41"/>
    </location>
</feature>
<dbReference type="FunCoup" id="A0A2P5FAE1">
    <property type="interactions" value="590"/>
</dbReference>
<comment type="caution">
    <text evidence="3">The sequence shown here is derived from an EMBL/GenBank/DDBJ whole genome shotgun (WGS) entry which is preliminary data.</text>
</comment>
<keyword evidence="4" id="KW-1185">Reference proteome</keyword>
<feature type="compositionally biased region" description="Low complexity" evidence="2">
    <location>
        <begin position="66"/>
        <end position="84"/>
    </location>
</feature>
<reference evidence="4" key="1">
    <citation type="submission" date="2016-06" db="EMBL/GenBank/DDBJ databases">
        <title>Parallel loss of symbiosis genes in relatives of nitrogen-fixing non-legume Parasponia.</title>
        <authorList>
            <person name="Van Velzen R."/>
            <person name="Holmer R."/>
            <person name="Bu F."/>
            <person name="Rutten L."/>
            <person name="Van Zeijl A."/>
            <person name="Liu W."/>
            <person name="Santuari L."/>
            <person name="Cao Q."/>
            <person name="Sharma T."/>
            <person name="Shen D."/>
            <person name="Roswanjaya Y."/>
            <person name="Wardhani T."/>
            <person name="Kalhor M.S."/>
            <person name="Jansen J."/>
            <person name="Van den Hoogen J."/>
            <person name="Gungor B."/>
            <person name="Hartog M."/>
            <person name="Hontelez J."/>
            <person name="Verver J."/>
            <person name="Yang W.-C."/>
            <person name="Schijlen E."/>
            <person name="Repin R."/>
            <person name="Schilthuizen M."/>
            <person name="Schranz E."/>
            <person name="Heidstra R."/>
            <person name="Miyata K."/>
            <person name="Fedorova E."/>
            <person name="Kohlen W."/>
            <person name="Bisseling T."/>
            <person name="Smit S."/>
            <person name="Geurts R."/>
        </authorList>
    </citation>
    <scope>NUCLEOTIDE SEQUENCE [LARGE SCALE GENOMIC DNA]</scope>
    <source>
        <strain evidence="4">cv. RG33-2</strain>
    </source>
</reference>
<proteinExistence type="predicted"/>
<dbReference type="Proteomes" id="UP000237000">
    <property type="component" value="Unassembled WGS sequence"/>
</dbReference>
<feature type="compositionally biased region" description="Polar residues" evidence="2">
    <location>
        <begin position="50"/>
        <end position="65"/>
    </location>
</feature>
<protein>
    <recommendedName>
        <fullName evidence="5">Protein SENSITIVE TO UV 2</fullName>
    </recommendedName>
</protein>
<accession>A0A2P5FAE1</accession>